<evidence type="ECO:0000256" key="6">
    <source>
        <dbReference type="ARBA" id="ARBA00022898"/>
    </source>
</evidence>
<dbReference type="CDD" id="cd00609">
    <property type="entry name" value="AAT_like"/>
    <property type="match status" value="1"/>
</dbReference>
<evidence type="ECO:0000256" key="5">
    <source>
        <dbReference type="ARBA" id="ARBA00022679"/>
    </source>
</evidence>
<comment type="caution">
    <text evidence="8">The sequence shown here is derived from an EMBL/GenBank/DDBJ whole genome shotgun (WGS) entry which is preliminary data.</text>
</comment>
<organism evidence="8 9">
    <name type="scientific">Gaopeijia maritima</name>
    <dbReference type="NCBI Taxonomy" id="3119007"/>
    <lineage>
        <taxon>Bacteria</taxon>
        <taxon>Pseudomonadati</taxon>
        <taxon>Gemmatimonadota</taxon>
        <taxon>Longimicrobiia</taxon>
        <taxon>Gaopeijiales</taxon>
        <taxon>Gaopeijiaceae</taxon>
        <taxon>Gaopeijia</taxon>
    </lineage>
</organism>
<dbReference type="EMBL" id="JBBHLI010000004">
    <property type="protein sequence ID" value="MEK9501169.1"/>
    <property type="molecule type" value="Genomic_DNA"/>
</dbReference>
<comment type="subunit">
    <text evidence="3">Homodimer.</text>
</comment>
<dbReference type="InterPro" id="IPR015424">
    <property type="entry name" value="PyrdxlP-dep_Trfase"/>
</dbReference>
<evidence type="ECO:0000259" key="7">
    <source>
        <dbReference type="Pfam" id="PF00155"/>
    </source>
</evidence>
<comment type="cofactor">
    <cofactor evidence="1">
        <name>pyridoxal 5'-phosphate</name>
        <dbReference type="ChEBI" id="CHEBI:597326"/>
    </cofactor>
</comment>
<proteinExistence type="inferred from homology"/>
<accession>A0ABU9EAP0</accession>
<dbReference type="RefSeq" id="WP_405277274.1">
    <property type="nucleotide sequence ID" value="NZ_JBBHLI010000004.1"/>
</dbReference>
<dbReference type="Gene3D" id="3.90.1150.10">
    <property type="entry name" value="Aspartate Aminotransferase, domain 1"/>
    <property type="match status" value="1"/>
</dbReference>
<protein>
    <submittedName>
        <fullName evidence="8">Aminotransferase class I/II-fold pyridoxal phosphate-dependent enzyme</fullName>
    </submittedName>
</protein>
<reference evidence="8 9" key="1">
    <citation type="submission" date="2024-02" db="EMBL/GenBank/DDBJ databases">
        <title>A novel Gemmatimonadota bacterium.</title>
        <authorList>
            <person name="Du Z.-J."/>
            <person name="Ye Y.-Q."/>
        </authorList>
    </citation>
    <scope>NUCLEOTIDE SEQUENCE [LARGE SCALE GENOMIC DNA]</scope>
    <source>
        <strain evidence="8 9">DH-20</strain>
    </source>
</reference>
<dbReference type="InterPro" id="IPR015421">
    <property type="entry name" value="PyrdxlP-dep_Trfase_major"/>
</dbReference>
<keyword evidence="6" id="KW-0663">Pyridoxal phosphate</keyword>
<evidence type="ECO:0000256" key="2">
    <source>
        <dbReference type="ARBA" id="ARBA00007441"/>
    </source>
</evidence>
<dbReference type="GO" id="GO:0008483">
    <property type="term" value="F:transaminase activity"/>
    <property type="evidence" value="ECO:0007669"/>
    <property type="project" value="UniProtKB-KW"/>
</dbReference>
<dbReference type="PANTHER" id="PTHR11879">
    <property type="entry name" value="ASPARTATE AMINOTRANSFERASE"/>
    <property type="match status" value="1"/>
</dbReference>
<evidence type="ECO:0000256" key="4">
    <source>
        <dbReference type="ARBA" id="ARBA00022576"/>
    </source>
</evidence>
<dbReference type="Gene3D" id="3.40.640.10">
    <property type="entry name" value="Type I PLP-dependent aspartate aminotransferase-like (Major domain)"/>
    <property type="match status" value="1"/>
</dbReference>
<dbReference type="InterPro" id="IPR000796">
    <property type="entry name" value="Asp_trans"/>
</dbReference>
<dbReference type="Proteomes" id="UP001484239">
    <property type="component" value="Unassembled WGS sequence"/>
</dbReference>
<keyword evidence="5" id="KW-0808">Transferase</keyword>
<keyword evidence="9" id="KW-1185">Reference proteome</keyword>
<name>A0ABU9EAP0_9BACT</name>
<dbReference type="PANTHER" id="PTHR11879:SF22">
    <property type="entry name" value="ASPARTATE AMINOTRANSFERASE, MITOCHONDRIAL"/>
    <property type="match status" value="1"/>
</dbReference>
<evidence type="ECO:0000256" key="3">
    <source>
        <dbReference type="ARBA" id="ARBA00011738"/>
    </source>
</evidence>
<dbReference type="InterPro" id="IPR004839">
    <property type="entry name" value="Aminotransferase_I/II_large"/>
</dbReference>
<dbReference type="Pfam" id="PF00155">
    <property type="entry name" value="Aminotran_1_2"/>
    <property type="match status" value="1"/>
</dbReference>
<feature type="domain" description="Aminotransferase class I/classII large" evidence="7">
    <location>
        <begin position="47"/>
        <end position="401"/>
    </location>
</feature>
<evidence type="ECO:0000256" key="1">
    <source>
        <dbReference type="ARBA" id="ARBA00001933"/>
    </source>
</evidence>
<keyword evidence="4 8" id="KW-0032">Aminotransferase</keyword>
<dbReference type="InterPro" id="IPR015422">
    <property type="entry name" value="PyrdxlP-dep_Trfase_small"/>
</dbReference>
<sequence length="410" mass="43272">MTSLHSSVVPGSRDRLGNDPIFALNAEAARRRAAGESILNATLGALMDDDGRLCTLPTVLETMARVQDHTAGYAPISGLPAFRAAVLHDLFAGTELAARAVAVSTPGGTGAVYEAVQNFLERGQQMLAPSFFWGPYRAIAAHTGRSIDTFPMFTSDGAFDVDALAAGLDAHLERQGRALLVLNFPCHNPTGYSLDDAEWARVAEVVTAAGHRAPVTVLVDAAYMDFGGELARSWVQAVPALMEAATVLVAWTASKSLAQYGARVGALVGLHRDPSELSQIDNALGYSCRATWSNCNHAGQVGVTELLTDDALRARVGAERSGLLTLLRDRIEVFNRHVDATGIPTPRYDAGFFVSVLTPDEERAAARMRELGVYGVPVPGGIRIALCSTPAAAIPRLVEAIEAGVAAGAT</sequence>
<gene>
    <name evidence="8" type="ORF">WI372_09280</name>
</gene>
<evidence type="ECO:0000313" key="9">
    <source>
        <dbReference type="Proteomes" id="UP001484239"/>
    </source>
</evidence>
<dbReference type="SUPFAM" id="SSF53383">
    <property type="entry name" value="PLP-dependent transferases"/>
    <property type="match status" value="1"/>
</dbReference>
<evidence type="ECO:0000313" key="8">
    <source>
        <dbReference type="EMBL" id="MEK9501169.1"/>
    </source>
</evidence>
<comment type="similarity">
    <text evidence="2">Belongs to the class-I pyridoxal-phosphate-dependent aminotransferase family.</text>
</comment>